<evidence type="ECO:0000256" key="2">
    <source>
        <dbReference type="SAM" id="MobiDB-lite"/>
    </source>
</evidence>
<feature type="compositionally biased region" description="Basic and acidic residues" evidence="2">
    <location>
        <begin position="34"/>
        <end position="48"/>
    </location>
</feature>
<dbReference type="GO" id="GO:0003677">
    <property type="term" value="F:DNA binding"/>
    <property type="evidence" value="ECO:0007669"/>
    <property type="project" value="InterPro"/>
</dbReference>
<dbReference type="PANTHER" id="PTHR31644:SF1">
    <property type="entry name" value="ZN(II)2CYS6 TRANSCRIPTION FACTOR (EUROFUNG)"/>
    <property type="match status" value="1"/>
</dbReference>
<feature type="region of interest" description="Disordered" evidence="2">
    <location>
        <begin position="34"/>
        <end position="81"/>
    </location>
</feature>
<dbReference type="AlphaFoldDB" id="G0REY7"/>
<dbReference type="GO" id="GO:0008270">
    <property type="term" value="F:zinc ion binding"/>
    <property type="evidence" value="ECO:0007669"/>
    <property type="project" value="InterPro"/>
</dbReference>
<dbReference type="EMBL" id="GL985060">
    <property type="protein sequence ID" value="EGR50069.1"/>
    <property type="molecule type" value="Genomic_DNA"/>
</dbReference>
<keyword evidence="5" id="KW-1185">Reference proteome</keyword>
<name>G0REY7_HYPJQ</name>
<accession>G0REY7</accession>
<dbReference type="InterPro" id="IPR052780">
    <property type="entry name" value="AAA_Catabolism_Regulators"/>
</dbReference>
<feature type="compositionally biased region" description="Low complexity" evidence="2">
    <location>
        <begin position="584"/>
        <end position="593"/>
    </location>
</feature>
<dbReference type="PANTHER" id="PTHR31644">
    <property type="entry name" value="TRANSCRIPTIONAL ACTIVATOR ARO80-RELATED"/>
    <property type="match status" value="1"/>
</dbReference>
<dbReference type="CDD" id="cd12148">
    <property type="entry name" value="fungal_TF_MHR"/>
    <property type="match status" value="1"/>
</dbReference>
<keyword evidence="1" id="KW-0539">Nucleus</keyword>
<dbReference type="HOGENOM" id="CLU_012590_2_0_1"/>
<feature type="compositionally biased region" description="Basic residues" evidence="2">
    <location>
        <begin position="49"/>
        <end position="59"/>
    </location>
</feature>
<feature type="region of interest" description="Disordered" evidence="2">
    <location>
        <begin position="112"/>
        <end position="132"/>
    </location>
</feature>
<evidence type="ECO:0000256" key="1">
    <source>
        <dbReference type="ARBA" id="ARBA00023242"/>
    </source>
</evidence>
<dbReference type="InterPro" id="IPR007219">
    <property type="entry name" value="XnlR_reg_dom"/>
</dbReference>
<evidence type="ECO:0000313" key="5">
    <source>
        <dbReference type="Proteomes" id="UP000008984"/>
    </source>
</evidence>
<reference evidence="4 5" key="1">
    <citation type="journal article" date="2008" name="Nat. Biotechnol.">
        <title>Genome sequencing and analysis of the biomass-degrading fungus Trichoderma reesei (syn. Hypocrea jecorina).</title>
        <authorList>
            <person name="Martinez D."/>
            <person name="Berka R.M."/>
            <person name="Henrissat B."/>
            <person name="Saloheimo M."/>
            <person name="Arvas M."/>
            <person name="Baker S.E."/>
            <person name="Chapman J."/>
            <person name="Chertkov O."/>
            <person name="Coutinho P.M."/>
            <person name="Cullen D."/>
            <person name="Danchin E.G."/>
            <person name="Grigoriev I.V."/>
            <person name="Harris P."/>
            <person name="Jackson M."/>
            <person name="Kubicek C.P."/>
            <person name="Han C.S."/>
            <person name="Ho I."/>
            <person name="Larrondo L.F."/>
            <person name="de Leon A.L."/>
            <person name="Magnuson J.K."/>
            <person name="Merino S."/>
            <person name="Misra M."/>
            <person name="Nelson B."/>
            <person name="Putnam N."/>
            <person name="Robbertse B."/>
            <person name="Salamov A.A."/>
            <person name="Schmoll M."/>
            <person name="Terry A."/>
            <person name="Thayer N."/>
            <person name="Westerholm-Parvinen A."/>
            <person name="Schoch C.L."/>
            <person name="Yao J."/>
            <person name="Barabote R."/>
            <person name="Nelson M.A."/>
            <person name="Detter C."/>
            <person name="Bruce D."/>
            <person name="Kuske C.R."/>
            <person name="Xie G."/>
            <person name="Richardson P."/>
            <person name="Rokhsar D.S."/>
            <person name="Lucas S.M."/>
            <person name="Rubin E.M."/>
            <person name="Dunn-Coleman N."/>
            <person name="Ward M."/>
            <person name="Brettin T.S."/>
        </authorList>
    </citation>
    <scope>NUCLEOTIDE SEQUENCE [LARGE SCALE GENOMIC DNA]</scope>
    <source>
        <strain evidence="4 5">QM6a</strain>
    </source>
</reference>
<dbReference type="OrthoDB" id="5818554at2759"/>
<feature type="domain" description="Xylanolytic transcriptional activator regulatory" evidence="3">
    <location>
        <begin position="271"/>
        <end position="348"/>
    </location>
</feature>
<evidence type="ECO:0000313" key="4">
    <source>
        <dbReference type="EMBL" id="EGR50069.1"/>
    </source>
</evidence>
<dbReference type="KEGG" id="tre:TRIREDRAFT_105239"/>
<sequence length="665" mass="74873">MRSGLYPRRGGIGEPRKASCVSCLQSNSQCVLAESRRGGNFRRYEPNKKHPAKNRKAPKRVPDAPPMALESMEREPKRNGERLNGDAIVGQLVSELRNPSDALHILAQSEKGESAASSTLPEGEPNNLSNGPSNATFLDEYKLVESGLIHRTAIFELLHIYSRNYHPYCPIVPAYMLGPSAIDRILKSDFFLLTVVLTIASRDSPSHSLIHRYCWDYAQRLLLEVLLGHPWTLKSRTVESLLLLSEWLPHIELTHGALKEDKSIFLEDRTSWSLVGLAVRQAYLMRLDQGAFPNTVMQQETKEQAEHKRLIWTFVYIADRQISVRLGQSFWSRGPSLSTRFTSKDFPSLQPCFHDSQDDYASVHQATMELIQLMHNAQGILYASPKRTLAIVHDGDYSRYLDDFQRAAMNWQATWNDLAVSPRVKRSLSLIYEYLCLYVNAFSFQAVLTRLSTPPQPSGHSHCTGQNGKPFSKGIMNSADGRYVWDAITAANNTLKLMNEFEPEQELCYLPMRRQETATLVHKFISALDKTTPNRSHIGHRYSQLLRNLWQKGQRGSEKARNTCEASIVLLPTATKQQLPRPELLSAPSPSSATSCDHSNDSAEAGLLHPQISALHPELPDSSSMQEYPFGPFINMPDFELASYGNPMNDIAHSSLNWGTNFIAL</sequence>
<dbReference type="GeneID" id="18480991"/>
<proteinExistence type="predicted"/>
<dbReference type="GO" id="GO:0005634">
    <property type="term" value="C:nucleus"/>
    <property type="evidence" value="ECO:0007669"/>
    <property type="project" value="TreeGrafter"/>
</dbReference>
<dbReference type="GO" id="GO:0006351">
    <property type="term" value="P:DNA-templated transcription"/>
    <property type="evidence" value="ECO:0007669"/>
    <property type="project" value="InterPro"/>
</dbReference>
<evidence type="ECO:0000259" key="3">
    <source>
        <dbReference type="SMART" id="SM00906"/>
    </source>
</evidence>
<dbReference type="SMART" id="SM00906">
    <property type="entry name" value="Fungal_trans"/>
    <property type="match status" value="1"/>
</dbReference>
<dbReference type="VEuPathDB" id="FungiDB:TRIREDRAFT_105239"/>
<feature type="compositionally biased region" description="Polar residues" evidence="2">
    <location>
        <begin position="115"/>
        <end position="132"/>
    </location>
</feature>
<organism evidence="5">
    <name type="scientific">Hypocrea jecorina (strain QM6a)</name>
    <name type="common">Trichoderma reesei</name>
    <dbReference type="NCBI Taxonomy" id="431241"/>
    <lineage>
        <taxon>Eukaryota</taxon>
        <taxon>Fungi</taxon>
        <taxon>Dikarya</taxon>
        <taxon>Ascomycota</taxon>
        <taxon>Pezizomycotina</taxon>
        <taxon>Sordariomycetes</taxon>
        <taxon>Hypocreomycetidae</taxon>
        <taxon>Hypocreales</taxon>
        <taxon>Hypocreaceae</taxon>
        <taxon>Trichoderma</taxon>
    </lineage>
</organism>
<dbReference type="Proteomes" id="UP000008984">
    <property type="component" value="Unassembled WGS sequence"/>
</dbReference>
<dbReference type="RefSeq" id="XP_006963606.1">
    <property type="nucleotide sequence ID" value="XM_006963544.1"/>
</dbReference>
<dbReference type="GO" id="GO:0000981">
    <property type="term" value="F:DNA-binding transcription factor activity, RNA polymerase II-specific"/>
    <property type="evidence" value="ECO:0007669"/>
    <property type="project" value="TreeGrafter"/>
</dbReference>
<gene>
    <name evidence="4" type="ORF">TRIREDRAFT_105239</name>
</gene>
<dbReference type="eggNOG" id="ENOG502SIZT">
    <property type="taxonomic scope" value="Eukaryota"/>
</dbReference>
<feature type="compositionally biased region" description="Basic and acidic residues" evidence="2">
    <location>
        <begin position="71"/>
        <end position="81"/>
    </location>
</feature>
<feature type="region of interest" description="Disordered" evidence="2">
    <location>
        <begin position="579"/>
        <end position="603"/>
    </location>
</feature>
<protein>
    <submittedName>
        <fullName evidence="4">Predicted protein</fullName>
    </submittedName>
</protein>